<evidence type="ECO:0000313" key="2">
    <source>
        <dbReference type="EMBL" id="MBW0490942.1"/>
    </source>
</evidence>
<dbReference type="EMBL" id="AVOT02010829">
    <property type="protein sequence ID" value="MBW0490942.1"/>
    <property type="molecule type" value="Genomic_DNA"/>
</dbReference>
<dbReference type="AlphaFoldDB" id="A0A9Q3CW60"/>
<keyword evidence="3" id="KW-1185">Reference proteome</keyword>
<evidence type="ECO:0000313" key="3">
    <source>
        <dbReference type="Proteomes" id="UP000765509"/>
    </source>
</evidence>
<dbReference type="Proteomes" id="UP000765509">
    <property type="component" value="Unassembled WGS sequence"/>
</dbReference>
<reference evidence="2" key="1">
    <citation type="submission" date="2021-03" db="EMBL/GenBank/DDBJ databases">
        <title>Draft genome sequence of rust myrtle Austropuccinia psidii MF-1, a brazilian biotype.</title>
        <authorList>
            <person name="Quecine M.C."/>
            <person name="Pachon D.M.R."/>
            <person name="Bonatelli M.L."/>
            <person name="Correr F.H."/>
            <person name="Franceschini L.M."/>
            <person name="Leite T.F."/>
            <person name="Margarido G.R.A."/>
            <person name="Almeida C.A."/>
            <person name="Ferrarezi J.A."/>
            <person name="Labate C.A."/>
        </authorList>
    </citation>
    <scope>NUCLEOTIDE SEQUENCE</scope>
    <source>
        <strain evidence="2">MF-1</strain>
    </source>
</reference>
<sequence>MTQGSRGHAQLWPSSRSSAHFWSQSARVDLPSDPWKAPLFLWTCTGLRSPGHMGQSGHQHHPWSPGNPFKIGPRGTSTATTYHRPQHMDCGVWTTGHREWAVKNINGHNSKSQEKVP</sequence>
<evidence type="ECO:0000256" key="1">
    <source>
        <dbReference type="SAM" id="MobiDB-lite"/>
    </source>
</evidence>
<organism evidence="2 3">
    <name type="scientific">Austropuccinia psidii MF-1</name>
    <dbReference type="NCBI Taxonomy" id="1389203"/>
    <lineage>
        <taxon>Eukaryota</taxon>
        <taxon>Fungi</taxon>
        <taxon>Dikarya</taxon>
        <taxon>Basidiomycota</taxon>
        <taxon>Pucciniomycotina</taxon>
        <taxon>Pucciniomycetes</taxon>
        <taxon>Pucciniales</taxon>
        <taxon>Sphaerophragmiaceae</taxon>
        <taxon>Austropuccinia</taxon>
    </lineage>
</organism>
<accession>A0A9Q3CW60</accession>
<comment type="caution">
    <text evidence="2">The sequence shown here is derived from an EMBL/GenBank/DDBJ whole genome shotgun (WGS) entry which is preliminary data.</text>
</comment>
<feature type="region of interest" description="Disordered" evidence="1">
    <location>
        <begin position="51"/>
        <end position="83"/>
    </location>
</feature>
<proteinExistence type="predicted"/>
<gene>
    <name evidence="2" type="ORF">O181_030657</name>
</gene>
<protein>
    <submittedName>
        <fullName evidence="2">Uncharacterized protein</fullName>
    </submittedName>
</protein>
<name>A0A9Q3CW60_9BASI</name>